<evidence type="ECO:0000259" key="15">
    <source>
        <dbReference type="SMART" id="SM00642"/>
    </source>
</evidence>
<dbReference type="InterPro" id="IPR014756">
    <property type="entry name" value="Ig_E-set"/>
</dbReference>
<dbReference type="InterPro" id="IPR013783">
    <property type="entry name" value="Ig-like_fold"/>
</dbReference>
<dbReference type="Proteomes" id="UP001235269">
    <property type="component" value="Unassembled WGS sequence"/>
</dbReference>
<evidence type="ECO:0000256" key="9">
    <source>
        <dbReference type="ARBA" id="ARBA00023295"/>
    </source>
</evidence>
<keyword evidence="8" id="KW-0119">Carbohydrate metabolism</keyword>
<feature type="domain" description="Glycosyl hydrolase family 13 catalytic" evidence="15">
    <location>
        <begin position="86"/>
        <end position="454"/>
    </location>
</feature>
<keyword evidence="7 14" id="KW-0378">Hydrolase</keyword>
<keyword evidence="6" id="KW-0963">Cytoplasm</keyword>
<dbReference type="Pfam" id="PF00128">
    <property type="entry name" value="Alpha-amylase"/>
    <property type="match status" value="1"/>
</dbReference>
<reference evidence="16 17" key="1">
    <citation type="submission" date="2023-07" db="EMBL/GenBank/DDBJ databases">
        <title>Genomic Encyclopedia of Type Strains, Phase IV (KMG-IV): sequencing the most valuable type-strain genomes for metagenomic binning, comparative biology and taxonomic classification.</title>
        <authorList>
            <person name="Goeker M."/>
        </authorList>
    </citation>
    <scope>NUCLEOTIDE SEQUENCE [LARGE SCALE GENOMIC DNA]</scope>
    <source>
        <strain evidence="16 17">DSM 100301</strain>
    </source>
</reference>
<evidence type="ECO:0000256" key="1">
    <source>
        <dbReference type="ARBA" id="ARBA00004496"/>
    </source>
</evidence>
<evidence type="ECO:0000256" key="5">
    <source>
        <dbReference type="ARBA" id="ARBA00015938"/>
    </source>
</evidence>
<dbReference type="InterPro" id="IPR017853">
    <property type="entry name" value="GH"/>
</dbReference>
<comment type="subcellular location">
    <subcellularLocation>
        <location evidence="1">Cytoplasm</location>
    </subcellularLocation>
</comment>
<evidence type="ECO:0000256" key="2">
    <source>
        <dbReference type="ARBA" id="ARBA00005199"/>
    </source>
</evidence>
<gene>
    <name evidence="16" type="ORF">QO005_001596</name>
</gene>
<dbReference type="Gene3D" id="3.20.20.80">
    <property type="entry name" value="Glycosidases"/>
    <property type="match status" value="1"/>
</dbReference>
<keyword evidence="17" id="KW-1185">Reference proteome</keyword>
<evidence type="ECO:0000313" key="16">
    <source>
        <dbReference type="EMBL" id="MDQ0455262.1"/>
    </source>
</evidence>
<dbReference type="Gene3D" id="1.10.10.760">
    <property type="entry name" value="E-set domains of sugar-utilizing enzymes"/>
    <property type="match status" value="1"/>
</dbReference>
<dbReference type="Gene3D" id="2.60.40.10">
    <property type="entry name" value="Immunoglobulins"/>
    <property type="match status" value="1"/>
</dbReference>
<comment type="caution">
    <text evidence="16">The sequence shown here is derived from an EMBL/GenBank/DDBJ whole genome shotgun (WGS) entry which is preliminary data.</text>
</comment>
<evidence type="ECO:0000256" key="7">
    <source>
        <dbReference type="ARBA" id="ARBA00022801"/>
    </source>
</evidence>
<dbReference type="PIRSF" id="PIRSF006337">
    <property type="entry name" value="Trehalose_TreZ"/>
    <property type="match status" value="1"/>
</dbReference>
<evidence type="ECO:0000256" key="12">
    <source>
        <dbReference type="ARBA" id="ARBA00034013"/>
    </source>
</evidence>
<dbReference type="InterPro" id="IPR044901">
    <property type="entry name" value="Trehalose_TreZ_E-set_sf"/>
</dbReference>
<dbReference type="SMART" id="SM00642">
    <property type="entry name" value="Aamy"/>
    <property type="match status" value="1"/>
</dbReference>
<dbReference type="SUPFAM" id="SSF51445">
    <property type="entry name" value="(Trans)glycosidases"/>
    <property type="match status" value="1"/>
</dbReference>
<name>A0ABU0IAK9_9HYPH</name>
<dbReference type="PANTHER" id="PTHR43651:SF11">
    <property type="entry name" value="MALTO-OLIGOSYLTREHALOSE TREHALOHYDROLASE"/>
    <property type="match status" value="1"/>
</dbReference>
<evidence type="ECO:0000256" key="3">
    <source>
        <dbReference type="ARBA" id="ARBA00008061"/>
    </source>
</evidence>
<evidence type="ECO:0000256" key="10">
    <source>
        <dbReference type="ARBA" id="ARBA00032057"/>
    </source>
</evidence>
<evidence type="ECO:0000256" key="8">
    <source>
        <dbReference type="ARBA" id="ARBA00023277"/>
    </source>
</evidence>
<dbReference type="SUPFAM" id="SSF81296">
    <property type="entry name" value="E set domains"/>
    <property type="match status" value="1"/>
</dbReference>
<protein>
    <recommendedName>
        <fullName evidence="5 13">Malto-oligosyltrehalose trehalohydrolase</fullName>
        <shortName evidence="14">MTHase</shortName>
        <ecNumber evidence="4 13">3.2.1.141</ecNumber>
    </recommendedName>
    <alternativeName>
        <fullName evidence="11 14">4-alpha-D-((1-&gt;4)-alpha-D-glucano)trehalose trehalohydrolase</fullName>
    </alternativeName>
    <alternativeName>
        <fullName evidence="10 14">Maltooligosyl trehalose trehalohydrolase</fullName>
    </alternativeName>
</protein>
<dbReference type="RefSeq" id="WP_307157461.1">
    <property type="nucleotide sequence ID" value="NZ_JAUSWH010000004.1"/>
</dbReference>
<evidence type="ECO:0000256" key="13">
    <source>
        <dbReference type="NCBIfam" id="TIGR02402"/>
    </source>
</evidence>
<evidence type="ECO:0000256" key="6">
    <source>
        <dbReference type="ARBA" id="ARBA00022490"/>
    </source>
</evidence>
<dbReference type="EMBL" id="JAUSWH010000004">
    <property type="protein sequence ID" value="MDQ0455262.1"/>
    <property type="molecule type" value="Genomic_DNA"/>
</dbReference>
<dbReference type="CDD" id="cd11325">
    <property type="entry name" value="AmyAc_GTHase"/>
    <property type="match status" value="1"/>
</dbReference>
<keyword evidence="9 14" id="KW-0326">Glycosidase</keyword>
<comment type="pathway">
    <text evidence="2 14">Glycan biosynthesis; trehalose biosynthesis.</text>
</comment>
<evidence type="ECO:0000313" key="17">
    <source>
        <dbReference type="Proteomes" id="UP001235269"/>
    </source>
</evidence>
<dbReference type="PANTHER" id="PTHR43651">
    <property type="entry name" value="1,4-ALPHA-GLUCAN-BRANCHING ENZYME"/>
    <property type="match status" value="1"/>
</dbReference>
<dbReference type="NCBIfam" id="TIGR02402">
    <property type="entry name" value="trehalose_TreZ"/>
    <property type="match status" value="1"/>
</dbReference>
<dbReference type="InterPro" id="IPR006047">
    <property type="entry name" value="GH13_cat_dom"/>
</dbReference>
<proteinExistence type="inferred from homology"/>
<accession>A0ABU0IAK9</accession>
<dbReference type="EC" id="3.2.1.141" evidence="4 13"/>
<comment type="similarity">
    <text evidence="3 14">Belongs to the glycosyl hydrolase 13 family.</text>
</comment>
<sequence length="595" mass="66499">MTSPAFGPSLHDTGVDFRLWAPLKEEVLLQIEDRQPLPMQRGDDGWHRLRVEGVGAGTRYRFHIGDLAVPDPGSRFQPEDVHGPSEVIDTRFNWKTVDWQGRPWEETVIYELHLGTFTPEGTYRGAMGRLDHLASLGVTAIQLMPLSDFRGPWNWGYDGVLPYAPDSSYGRPEELAELIDAAHARGIQVFIDVVYNHLGPDGNYLPVYAPIFTEKHKSTWGEGINYDGEGSQAVREWAIGNALYWITDFRADGLRFDAVHAIEDDSKEHLLTEMARRLRAAAPDRHVHLIVENEENNPALLEREADGQPSLYTAQWNDDIHHVLHVASTGEDFGYYADFAEGLPQIGRALAEGFVYQGEVMPYRGSERGGASAHLPPTAFISFIQNHDQVGNRAWGDRIFEVASPQATAALAAVYLLAPQIPMIFMGEEWQASTPFPFFCQFDDELNEKVRQGRRKELARLPGFDEESAKSTPDPVADTTFYSAKLNWEERNLPEQAAALALYQTLIGLRHTEIVPRLKGIGGRAAQFSVEGGLLRVEWWLGDGSLLSLFANLSAEDVMVKERPQGDPLWSNEGVTEGRMGAWAVQWTLTPVASV</sequence>
<dbReference type="CDD" id="cd02853">
    <property type="entry name" value="E_set_MTHase_like_N"/>
    <property type="match status" value="1"/>
</dbReference>
<dbReference type="InterPro" id="IPR012768">
    <property type="entry name" value="Trehalose_TreZ"/>
</dbReference>
<organism evidence="16 17">
    <name type="scientific">Rhizobium paknamense</name>
    <dbReference type="NCBI Taxonomy" id="1206817"/>
    <lineage>
        <taxon>Bacteria</taxon>
        <taxon>Pseudomonadati</taxon>
        <taxon>Pseudomonadota</taxon>
        <taxon>Alphaproteobacteria</taxon>
        <taxon>Hyphomicrobiales</taxon>
        <taxon>Rhizobiaceae</taxon>
        <taxon>Rhizobium/Agrobacterium group</taxon>
        <taxon>Rhizobium</taxon>
    </lineage>
</organism>
<comment type="catalytic activity">
    <reaction evidence="12 14">
        <text>hydrolysis of (1-&gt;4)-alpha-D-glucosidic linkage in 4-alpha-D-[(1-&gt;4)-alpha-D-glucanosyl]n trehalose to yield trehalose and (1-&gt;4)-alpha-D-glucan.</text>
        <dbReference type="EC" id="3.2.1.141"/>
    </reaction>
</comment>
<dbReference type="Pfam" id="PF11941">
    <property type="entry name" value="DUF3459"/>
    <property type="match status" value="1"/>
</dbReference>
<evidence type="ECO:0000256" key="11">
    <source>
        <dbReference type="ARBA" id="ARBA00033284"/>
    </source>
</evidence>
<evidence type="ECO:0000256" key="4">
    <source>
        <dbReference type="ARBA" id="ARBA00012268"/>
    </source>
</evidence>
<dbReference type="InterPro" id="IPR022567">
    <property type="entry name" value="DUF3459"/>
</dbReference>
<evidence type="ECO:0000256" key="14">
    <source>
        <dbReference type="PIRNR" id="PIRNR006337"/>
    </source>
</evidence>